<dbReference type="Gene3D" id="2.40.40.10">
    <property type="entry name" value="RlpA-like domain"/>
    <property type="match status" value="1"/>
</dbReference>
<dbReference type="Gene3D" id="2.40.240.50">
    <property type="entry name" value="Barwin-like endoglucanases"/>
    <property type="match status" value="1"/>
</dbReference>
<dbReference type="InterPro" id="IPR036908">
    <property type="entry name" value="RlpA-like_sf"/>
</dbReference>
<name>A0A917F848_9PROT</name>
<evidence type="ECO:0000256" key="6">
    <source>
        <dbReference type="SAM" id="SignalP"/>
    </source>
</evidence>
<evidence type="ECO:0000256" key="2">
    <source>
        <dbReference type="ARBA" id="ARBA00012587"/>
    </source>
</evidence>
<reference evidence="8" key="1">
    <citation type="journal article" date="2014" name="Int. J. Syst. Evol. Microbiol.">
        <title>Complete genome sequence of Corynebacterium casei LMG S-19264T (=DSM 44701T), isolated from a smear-ripened cheese.</title>
        <authorList>
            <consortium name="US DOE Joint Genome Institute (JGI-PGF)"/>
            <person name="Walter F."/>
            <person name="Albersmeier A."/>
            <person name="Kalinowski J."/>
            <person name="Ruckert C."/>
        </authorList>
    </citation>
    <scope>NUCLEOTIDE SEQUENCE</scope>
    <source>
        <strain evidence="8">CGMCC 1.15254</strain>
    </source>
</reference>
<keyword evidence="4" id="KW-0961">Cell wall biogenesis/degradation</keyword>
<dbReference type="PIRSF" id="PIRSF019422">
    <property type="entry name" value="MltA"/>
    <property type="match status" value="1"/>
</dbReference>
<evidence type="ECO:0000256" key="5">
    <source>
        <dbReference type="ARBA" id="ARBA00030918"/>
    </source>
</evidence>
<dbReference type="EC" id="4.2.2.n1" evidence="2"/>
<evidence type="ECO:0000256" key="3">
    <source>
        <dbReference type="ARBA" id="ARBA00023239"/>
    </source>
</evidence>
<evidence type="ECO:0000313" key="9">
    <source>
        <dbReference type="Proteomes" id="UP000632498"/>
    </source>
</evidence>
<dbReference type="GO" id="GO:0009253">
    <property type="term" value="P:peptidoglycan catabolic process"/>
    <property type="evidence" value="ECO:0007669"/>
    <property type="project" value="TreeGrafter"/>
</dbReference>
<dbReference type="InterPro" id="IPR010611">
    <property type="entry name" value="3D_dom"/>
</dbReference>
<organism evidence="8 9">
    <name type="scientific">Terasakiella brassicae</name>
    <dbReference type="NCBI Taxonomy" id="1634917"/>
    <lineage>
        <taxon>Bacteria</taxon>
        <taxon>Pseudomonadati</taxon>
        <taxon>Pseudomonadota</taxon>
        <taxon>Alphaproteobacteria</taxon>
        <taxon>Rhodospirillales</taxon>
        <taxon>Terasakiellaceae</taxon>
        <taxon>Terasakiella</taxon>
    </lineage>
</organism>
<reference evidence="8" key="2">
    <citation type="submission" date="2020-09" db="EMBL/GenBank/DDBJ databases">
        <authorList>
            <person name="Sun Q."/>
            <person name="Zhou Y."/>
        </authorList>
    </citation>
    <scope>NUCLEOTIDE SEQUENCE</scope>
    <source>
        <strain evidence="8">CGMCC 1.15254</strain>
    </source>
</reference>
<dbReference type="Pfam" id="PF03562">
    <property type="entry name" value="MltA"/>
    <property type="match status" value="1"/>
</dbReference>
<dbReference type="PANTHER" id="PTHR30124">
    <property type="entry name" value="MEMBRANE-BOUND LYTIC MUREIN TRANSGLYCOSYLASE A"/>
    <property type="match status" value="1"/>
</dbReference>
<sequence length="422" mass="46250">MFVGRGSYLKICSLLALVSVIGACTPSHDMDKHEVMATPDMPERHDIRLMPVSYATLPGWEDDQIANSIPALRKSCQTFGRMDENKPIGPNGIGGVAGDWKPICTEAYSLPDGDSQKAREFYQMFFQPYLVSDLAEDRAASGLFTGYYEAALRGALTQGGVYQTPLYKRPDDLVLVGLGEFKQNWKGKRLAGRLENGQLVPYASRSEIDAGKLRGKNLELVWVDDPVDAFFLHIQGSGRVVFADGSTMRVGYDGHNGHDYTSIGRILIDRGEVSKEEMSMQAIRSWLAAHPDKGQELMRENSSFIFFRELKDDGPVGAQGVALTPGRSLAIDKRFLPLGLPLYLHTFTDPVTPNPISRLVVAQDTGGAIKGVVRGDVFWGFGEEAAMRAGKMKETGSFFALLPANSLSRCEVCDVAQDSPNS</sequence>
<dbReference type="AlphaFoldDB" id="A0A917F848"/>
<keyword evidence="6" id="KW-0732">Signal</keyword>
<dbReference type="GO" id="GO:0009254">
    <property type="term" value="P:peptidoglycan turnover"/>
    <property type="evidence" value="ECO:0007669"/>
    <property type="project" value="InterPro"/>
</dbReference>
<feature type="chain" id="PRO_5037930954" description="peptidoglycan lytic exotransglycosylase" evidence="6">
    <location>
        <begin position="30"/>
        <end position="422"/>
    </location>
</feature>
<feature type="signal peptide" evidence="6">
    <location>
        <begin position="1"/>
        <end position="29"/>
    </location>
</feature>
<feature type="domain" description="Lytic transglycosylase MltA" evidence="7">
    <location>
        <begin position="151"/>
        <end position="308"/>
    </location>
</feature>
<dbReference type="GO" id="GO:0008933">
    <property type="term" value="F:peptidoglycan lytic transglycosylase activity"/>
    <property type="evidence" value="ECO:0007669"/>
    <property type="project" value="TreeGrafter"/>
</dbReference>
<dbReference type="CDD" id="cd14485">
    <property type="entry name" value="mltA_like_LT_A"/>
    <property type="match status" value="1"/>
</dbReference>
<dbReference type="SUPFAM" id="SSF50685">
    <property type="entry name" value="Barwin-like endoglucanases"/>
    <property type="match status" value="1"/>
</dbReference>
<dbReference type="CDD" id="cd14668">
    <property type="entry name" value="mlta_B"/>
    <property type="match status" value="1"/>
</dbReference>
<accession>A0A917F848</accession>
<dbReference type="GO" id="GO:0004553">
    <property type="term" value="F:hydrolase activity, hydrolyzing O-glycosyl compounds"/>
    <property type="evidence" value="ECO:0007669"/>
    <property type="project" value="InterPro"/>
</dbReference>
<dbReference type="SMART" id="SM00925">
    <property type="entry name" value="MltA"/>
    <property type="match status" value="1"/>
</dbReference>
<gene>
    <name evidence="8" type="ORF">GCM10011332_11050</name>
</gene>
<keyword evidence="3" id="KW-0456">Lyase</keyword>
<proteinExistence type="predicted"/>
<dbReference type="GO" id="GO:0071555">
    <property type="term" value="P:cell wall organization"/>
    <property type="evidence" value="ECO:0007669"/>
    <property type="project" value="UniProtKB-KW"/>
</dbReference>
<comment type="caution">
    <text evidence="8">The sequence shown here is derived from an EMBL/GenBank/DDBJ whole genome shotgun (WGS) entry which is preliminary data.</text>
</comment>
<keyword evidence="9" id="KW-1185">Reference proteome</keyword>
<dbReference type="InterPro" id="IPR005300">
    <property type="entry name" value="MltA_B"/>
</dbReference>
<dbReference type="EMBL" id="BMHV01000006">
    <property type="protein sequence ID" value="GGF59223.1"/>
    <property type="molecule type" value="Genomic_DNA"/>
</dbReference>
<comment type="catalytic activity">
    <reaction evidence="1">
        <text>Exolytic cleavage of the (1-&gt;4)-beta-glycosidic linkage between N-acetylmuramic acid (MurNAc) and N-acetylglucosamine (GlcNAc) residues in peptidoglycan, from either the reducing or the non-reducing ends of the peptidoglycan chains, with concomitant formation of a 1,6-anhydrobond in the MurNAc residue.</text>
        <dbReference type="EC" id="4.2.2.n1"/>
    </reaction>
</comment>
<dbReference type="InterPro" id="IPR026044">
    <property type="entry name" value="MltA"/>
</dbReference>
<dbReference type="Proteomes" id="UP000632498">
    <property type="component" value="Unassembled WGS sequence"/>
</dbReference>
<evidence type="ECO:0000256" key="1">
    <source>
        <dbReference type="ARBA" id="ARBA00001420"/>
    </source>
</evidence>
<evidence type="ECO:0000313" key="8">
    <source>
        <dbReference type="EMBL" id="GGF59223.1"/>
    </source>
</evidence>
<evidence type="ECO:0000259" key="7">
    <source>
        <dbReference type="SMART" id="SM00925"/>
    </source>
</evidence>
<dbReference type="PROSITE" id="PS51257">
    <property type="entry name" value="PROKAR_LIPOPROTEIN"/>
    <property type="match status" value="1"/>
</dbReference>
<dbReference type="Pfam" id="PF06725">
    <property type="entry name" value="3D"/>
    <property type="match status" value="1"/>
</dbReference>
<dbReference type="RefSeq" id="WP_188662578.1">
    <property type="nucleotide sequence ID" value="NZ_BMHV01000006.1"/>
</dbReference>
<protein>
    <recommendedName>
        <fullName evidence="2">peptidoglycan lytic exotransglycosylase</fullName>
        <ecNumber evidence="2">4.2.2.n1</ecNumber>
    </recommendedName>
    <alternativeName>
        <fullName evidence="5">Murein hydrolase A</fullName>
    </alternativeName>
</protein>
<evidence type="ECO:0000256" key="4">
    <source>
        <dbReference type="ARBA" id="ARBA00023316"/>
    </source>
</evidence>
<dbReference type="GO" id="GO:0019867">
    <property type="term" value="C:outer membrane"/>
    <property type="evidence" value="ECO:0007669"/>
    <property type="project" value="InterPro"/>
</dbReference>
<dbReference type="PANTHER" id="PTHR30124:SF0">
    <property type="entry name" value="MEMBRANE-BOUND LYTIC MUREIN TRANSGLYCOSYLASE A"/>
    <property type="match status" value="1"/>
</dbReference>